<keyword evidence="3" id="KW-1185">Reference proteome</keyword>
<proteinExistence type="predicted"/>
<reference evidence="2" key="1">
    <citation type="journal article" date="2014" name="Int. J. Syst. Evol. Microbiol.">
        <title>Complete genome sequence of Corynebacterium casei LMG S-19264T (=DSM 44701T), isolated from a smear-ripened cheese.</title>
        <authorList>
            <consortium name="US DOE Joint Genome Institute (JGI-PGF)"/>
            <person name="Walter F."/>
            <person name="Albersmeier A."/>
            <person name="Kalinowski J."/>
            <person name="Ruckert C."/>
        </authorList>
    </citation>
    <scope>NUCLEOTIDE SEQUENCE</scope>
    <source>
        <strain evidence="2">JCM 4714</strain>
    </source>
</reference>
<dbReference type="EMBL" id="BMVG01000018">
    <property type="protein sequence ID" value="GHE08992.1"/>
    <property type="molecule type" value="Genomic_DNA"/>
</dbReference>
<comment type="caution">
    <text evidence="2">The sequence shown here is derived from an EMBL/GenBank/DDBJ whole genome shotgun (WGS) entry which is preliminary data.</text>
</comment>
<feature type="compositionally biased region" description="Basic and acidic residues" evidence="1">
    <location>
        <begin position="51"/>
        <end position="78"/>
    </location>
</feature>
<dbReference type="Proteomes" id="UP000655443">
    <property type="component" value="Unassembled WGS sequence"/>
</dbReference>
<name>A0A918YNG8_9ACTN</name>
<accession>A0A918YNG8</accession>
<dbReference type="AlphaFoldDB" id="A0A918YNG8"/>
<evidence type="ECO:0000313" key="3">
    <source>
        <dbReference type="Proteomes" id="UP000655443"/>
    </source>
</evidence>
<feature type="region of interest" description="Disordered" evidence="1">
    <location>
        <begin position="46"/>
        <end position="98"/>
    </location>
</feature>
<gene>
    <name evidence="2" type="ORF">GCM10010339_59790</name>
</gene>
<organism evidence="2 3">
    <name type="scientific">Streptomyces alanosinicus</name>
    <dbReference type="NCBI Taxonomy" id="68171"/>
    <lineage>
        <taxon>Bacteria</taxon>
        <taxon>Bacillati</taxon>
        <taxon>Actinomycetota</taxon>
        <taxon>Actinomycetes</taxon>
        <taxon>Kitasatosporales</taxon>
        <taxon>Streptomycetaceae</taxon>
        <taxon>Streptomyces</taxon>
    </lineage>
</organism>
<evidence type="ECO:0000256" key="1">
    <source>
        <dbReference type="SAM" id="MobiDB-lite"/>
    </source>
</evidence>
<reference evidence="2" key="2">
    <citation type="submission" date="2020-09" db="EMBL/GenBank/DDBJ databases">
        <authorList>
            <person name="Sun Q."/>
            <person name="Ohkuma M."/>
        </authorList>
    </citation>
    <scope>NUCLEOTIDE SEQUENCE</scope>
    <source>
        <strain evidence="2">JCM 4714</strain>
    </source>
</reference>
<protein>
    <submittedName>
        <fullName evidence="2">Uncharacterized protein</fullName>
    </submittedName>
</protein>
<sequence length="98" mass="10958">MPQPIMVIDGIEPLNLPATRQSIGPLHAFLRECILDGRLAPGTALSQVALGRRDQPTESPPRSRHEVRQTRRPLSRDRAGRRHPRVAMASTDPIRPSR</sequence>
<evidence type="ECO:0000313" key="2">
    <source>
        <dbReference type="EMBL" id="GHE08992.1"/>
    </source>
</evidence>